<protein>
    <submittedName>
        <fullName evidence="5">2-succinylbenzoate--CoA ligase</fullName>
        <ecNumber evidence="5">6.2.1.26</ecNumber>
    </submittedName>
</protein>
<evidence type="ECO:0000256" key="3">
    <source>
        <dbReference type="ARBA" id="ARBA00024484"/>
    </source>
</evidence>
<dbReference type="EMBL" id="VSSQ01000033">
    <property type="protein sequence ID" value="MPL66585.1"/>
    <property type="molecule type" value="Genomic_DNA"/>
</dbReference>
<reference evidence="5" key="1">
    <citation type="submission" date="2019-08" db="EMBL/GenBank/DDBJ databases">
        <authorList>
            <person name="Kucharzyk K."/>
            <person name="Murdoch R.W."/>
            <person name="Higgins S."/>
            <person name="Loffler F."/>
        </authorList>
    </citation>
    <scope>NUCLEOTIDE SEQUENCE</scope>
</reference>
<dbReference type="Pfam" id="PF23562">
    <property type="entry name" value="AMP-binding_C_3"/>
    <property type="match status" value="1"/>
</dbReference>
<dbReference type="PANTHER" id="PTHR43272">
    <property type="entry name" value="LONG-CHAIN-FATTY-ACID--COA LIGASE"/>
    <property type="match status" value="1"/>
</dbReference>
<dbReference type="GO" id="GO:0008756">
    <property type="term" value="F:o-succinylbenzoate-CoA ligase activity"/>
    <property type="evidence" value="ECO:0007669"/>
    <property type="project" value="UniProtKB-EC"/>
</dbReference>
<comment type="caution">
    <text evidence="5">The sequence shown here is derived from an EMBL/GenBank/DDBJ whole genome shotgun (WGS) entry which is preliminary data.</text>
</comment>
<dbReference type="GO" id="GO:0005524">
    <property type="term" value="F:ATP binding"/>
    <property type="evidence" value="ECO:0007669"/>
    <property type="project" value="UniProtKB-KW"/>
</dbReference>
<organism evidence="5">
    <name type="scientific">bioreactor metagenome</name>
    <dbReference type="NCBI Taxonomy" id="1076179"/>
    <lineage>
        <taxon>unclassified sequences</taxon>
        <taxon>metagenomes</taxon>
        <taxon>ecological metagenomes</taxon>
    </lineage>
</organism>
<name>A0A644THV7_9ZZZZ</name>
<dbReference type="SUPFAM" id="SSF56801">
    <property type="entry name" value="Acetyl-CoA synthetase-like"/>
    <property type="match status" value="1"/>
</dbReference>
<evidence type="ECO:0000259" key="4">
    <source>
        <dbReference type="Pfam" id="PF00501"/>
    </source>
</evidence>
<comment type="catalytic activity">
    <reaction evidence="3">
        <text>a long-chain fatty acid + ATP + CoA = a long-chain fatty acyl-CoA + AMP + diphosphate</text>
        <dbReference type="Rhea" id="RHEA:15421"/>
        <dbReference type="ChEBI" id="CHEBI:30616"/>
        <dbReference type="ChEBI" id="CHEBI:33019"/>
        <dbReference type="ChEBI" id="CHEBI:57287"/>
        <dbReference type="ChEBI" id="CHEBI:57560"/>
        <dbReference type="ChEBI" id="CHEBI:83139"/>
        <dbReference type="ChEBI" id="CHEBI:456215"/>
        <dbReference type="EC" id="6.2.1.3"/>
    </reaction>
    <physiologicalReaction direction="left-to-right" evidence="3">
        <dbReference type="Rhea" id="RHEA:15422"/>
    </physiologicalReaction>
</comment>
<proteinExistence type="predicted"/>
<dbReference type="Gene3D" id="3.30.300.30">
    <property type="match status" value="1"/>
</dbReference>
<sequence length="560" mass="63614">MNRDSFIANIEESLKNHWDYPALSDYKAEPKYYSLVAKQIAKAHIFFEECGIKKGDKIALCGRNSANWAISFFSIITYGAVAVPILHEFKPEAVHHLVNHSEAKLLFVGDVVWESLDEKKMDGLNGIILLTDFSLVSSNCAPCKRAFQRIEEKFRKKYPKGFRREDVKYERENINDLAIINYTSGTTSLSKGVMLSYKAINSNLIFATEELPEMTAGMNIISMLPMAHMYGMAFEIIFEFMVGMHIHFLTRVPSPKIIAEAFESVKPDLIIAVPLIIEKIYKSKIKPMIDKTLVKILLNTPIIDSIIKNKILTSINNAFGGKFNQIIIGGAAINQEVETFFKNLGLRYTIGYGMTECAPIITYSNWKTFRQGSCGKVTSNMQIKIDSPDSENIVGEIMVKGDHVMMGYYKNPEATSAVLSEDGWLRTGDLGLIDKDGYLFIKGRSKNMILGASGQNIYPEEIEDKLNSMEYVMESIVLEQEGKLVAMVYLNQDMLDKEKIDIVHSKSIIRKIKEELNKELPAYSQISYIYLQEEEFEKTPKRSIKRYLYTSTILNKKPIE</sequence>
<feature type="domain" description="AMP-dependent synthetase/ligase" evidence="4">
    <location>
        <begin position="11"/>
        <end position="409"/>
    </location>
</feature>
<dbReference type="AlphaFoldDB" id="A0A644THV7"/>
<dbReference type="GO" id="GO:0016020">
    <property type="term" value="C:membrane"/>
    <property type="evidence" value="ECO:0007669"/>
    <property type="project" value="TreeGrafter"/>
</dbReference>
<evidence type="ECO:0000256" key="1">
    <source>
        <dbReference type="ARBA" id="ARBA00022741"/>
    </source>
</evidence>
<keyword evidence="1" id="KW-0547">Nucleotide-binding</keyword>
<gene>
    <name evidence="5" type="primary">menE_3</name>
    <name evidence="5" type="ORF">SDC9_12272</name>
</gene>
<dbReference type="GO" id="GO:0004467">
    <property type="term" value="F:long-chain fatty acid-CoA ligase activity"/>
    <property type="evidence" value="ECO:0007669"/>
    <property type="project" value="UniProtKB-EC"/>
</dbReference>
<evidence type="ECO:0000313" key="5">
    <source>
        <dbReference type="EMBL" id="MPL66585.1"/>
    </source>
</evidence>
<keyword evidence="5" id="KW-0436">Ligase</keyword>
<dbReference type="PANTHER" id="PTHR43272:SF33">
    <property type="entry name" value="AMP-BINDING DOMAIN-CONTAINING PROTEIN-RELATED"/>
    <property type="match status" value="1"/>
</dbReference>
<dbReference type="InterPro" id="IPR045851">
    <property type="entry name" value="AMP-bd_C_sf"/>
</dbReference>
<dbReference type="Pfam" id="PF00501">
    <property type="entry name" value="AMP-binding"/>
    <property type="match status" value="1"/>
</dbReference>
<dbReference type="Gene3D" id="3.40.50.12780">
    <property type="entry name" value="N-terminal domain of ligase-like"/>
    <property type="match status" value="1"/>
</dbReference>
<dbReference type="InterPro" id="IPR000873">
    <property type="entry name" value="AMP-dep_synth/lig_dom"/>
</dbReference>
<evidence type="ECO:0000256" key="2">
    <source>
        <dbReference type="ARBA" id="ARBA00022840"/>
    </source>
</evidence>
<accession>A0A644THV7</accession>
<dbReference type="InterPro" id="IPR042099">
    <property type="entry name" value="ANL_N_sf"/>
</dbReference>
<dbReference type="InterPro" id="IPR020845">
    <property type="entry name" value="AMP-binding_CS"/>
</dbReference>
<dbReference type="PROSITE" id="PS00455">
    <property type="entry name" value="AMP_BINDING"/>
    <property type="match status" value="1"/>
</dbReference>
<dbReference type="EC" id="6.2.1.26" evidence="5"/>
<keyword evidence="2" id="KW-0067">ATP-binding</keyword>